<proteinExistence type="predicted"/>
<dbReference type="PROSITE" id="PS51257">
    <property type="entry name" value="PROKAR_LIPOPROTEIN"/>
    <property type="match status" value="1"/>
</dbReference>
<comment type="caution">
    <text evidence="4">The sequence shown here is derived from an EMBL/GenBank/DDBJ whole genome shotgun (WGS) entry which is preliminary data.</text>
</comment>
<feature type="chain" id="PRO_5038685698" evidence="2">
    <location>
        <begin position="22"/>
        <end position="366"/>
    </location>
</feature>
<reference evidence="4 5" key="1">
    <citation type="submission" date="2018-08" db="EMBL/GenBank/DDBJ databases">
        <title>A genome reference for cultivated species of the human gut microbiota.</title>
        <authorList>
            <person name="Zou Y."/>
            <person name="Xue W."/>
            <person name="Luo G."/>
        </authorList>
    </citation>
    <scope>NUCLEOTIDE SEQUENCE [LARGE SCALE GENOMIC DNA]</scope>
    <source>
        <strain evidence="4 5">AF45-17</strain>
    </source>
</reference>
<dbReference type="PANTHER" id="PTHR31528">
    <property type="entry name" value="4-AMINO-5-HYDROXYMETHYL-2-METHYLPYRIMIDINE PHOSPHATE SYNTHASE THI11-RELATED"/>
    <property type="match status" value="1"/>
</dbReference>
<dbReference type="InterPro" id="IPR015168">
    <property type="entry name" value="SsuA/THI5"/>
</dbReference>
<dbReference type="Proteomes" id="UP000260773">
    <property type="component" value="Unassembled WGS sequence"/>
</dbReference>
<dbReference type="GO" id="GO:0009228">
    <property type="term" value="P:thiamine biosynthetic process"/>
    <property type="evidence" value="ECO:0007669"/>
    <property type="project" value="InterPro"/>
</dbReference>
<dbReference type="Gene3D" id="3.40.190.10">
    <property type="entry name" value="Periplasmic binding protein-like II"/>
    <property type="match status" value="2"/>
</dbReference>
<sequence length="366" mass="39895">MKKMKKFSALLLTAAMTLSMAACGNSSAGTSTTEAASNASESTAETQTDTASSEAAESTASNGDLEDFSIVLDWYPNAVHSFIYTAIEKGYYAEEGLNVHVQFPANTNDAITMTAAGQADAGLYYQPNIISTATNQDVPVRILGTIVKHPLNIVMSMKSSNITCAKDLKGKIIGYPGTVDNEYFVKAMMEHNGLSYDDVTMQDVGFDLNTSLISGNVDAVIGTYINHEYPALQKEGYDVTYFDITKEGCPDYEELVLVTGENQVKNESDKLARFIRASRKGFQDVLDDPQGCLQILLNNQDKANYPLDSEVEEKSMEILLPLMADNSADFLTINKESWQNTADWLLKMGIITKAADIDALVADIPQ</sequence>
<dbReference type="EMBL" id="QVEP01000016">
    <property type="protein sequence ID" value="RGB79925.1"/>
    <property type="molecule type" value="Genomic_DNA"/>
</dbReference>
<feature type="domain" description="SsuA/THI5-like" evidence="3">
    <location>
        <begin position="77"/>
        <end position="290"/>
    </location>
</feature>
<dbReference type="AlphaFoldDB" id="A0A3E2TNF1"/>
<feature type="signal peptide" evidence="2">
    <location>
        <begin position="1"/>
        <end position="21"/>
    </location>
</feature>
<evidence type="ECO:0000313" key="5">
    <source>
        <dbReference type="Proteomes" id="UP000260773"/>
    </source>
</evidence>
<keyword evidence="2" id="KW-0732">Signal</keyword>
<dbReference type="SUPFAM" id="SSF53850">
    <property type="entry name" value="Periplasmic binding protein-like II"/>
    <property type="match status" value="1"/>
</dbReference>
<evidence type="ECO:0000313" key="4">
    <source>
        <dbReference type="EMBL" id="RGB79925.1"/>
    </source>
</evidence>
<dbReference type="InterPro" id="IPR027939">
    <property type="entry name" value="NMT1/THI5"/>
</dbReference>
<feature type="region of interest" description="Disordered" evidence="1">
    <location>
        <begin position="26"/>
        <end position="60"/>
    </location>
</feature>
<dbReference type="Pfam" id="PF09084">
    <property type="entry name" value="NMT1"/>
    <property type="match status" value="1"/>
</dbReference>
<evidence type="ECO:0000256" key="1">
    <source>
        <dbReference type="SAM" id="MobiDB-lite"/>
    </source>
</evidence>
<gene>
    <name evidence="4" type="ORF">DW070_08320</name>
</gene>
<accession>A0A3E2TNF1</accession>
<evidence type="ECO:0000256" key="2">
    <source>
        <dbReference type="SAM" id="SignalP"/>
    </source>
</evidence>
<dbReference type="PANTHER" id="PTHR31528:SF3">
    <property type="entry name" value="THIAMINE BIOSYNTHESIS PROTEIN HI_0357-RELATED"/>
    <property type="match status" value="1"/>
</dbReference>
<protein>
    <submittedName>
        <fullName evidence="4">ABC transporter substrate-binding protein</fullName>
    </submittedName>
</protein>
<organism evidence="4 5">
    <name type="scientific">Coprococcus catus</name>
    <dbReference type="NCBI Taxonomy" id="116085"/>
    <lineage>
        <taxon>Bacteria</taxon>
        <taxon>Bacillati</taxon>
        <taxon>Bacillota</taxon>
        <taxon>Clostridia</taxon>
        <taxon>Lachnospirales</taxon>
        <taxon>Lachnospiraceae</taxon>
        <taxon>Coprococcus</taxon>
    </lineage>
</organism>
<name>A0A3E2TNF1_9FIRM</name>
<evidence type="ECO:0000259" key="3">
    <source>
        <dbReference type="Pfam" id="PF09084"/>
    </source>
</evidence>